<keyword evidence="1" id="KW-1133">Transmembrane helix</keyword>
<evidence type="ECO:0000313" key="4">
    <source>
        <dbReference type="Proteomes" id="UP000559027"/>
    </source>
</evidence>
<sequence length="269" mass="30935">MKNKIGSMELRFTASLVSVAILLCEHLTFFQDEAELVWPRSWRSRLSSWLFIFTRYSPYLFHFLHMAYGEPEFSTVNLQMWGYLTFLFRSATAQTMFLIVDFILSKRLTLFYSGTWVRVFVLPGFLIARIALMFCFVSLGYHALIKQTSRVTSESIMTIYSGGEAIIQLLMLGLMTIAYFTKLTAGRNPVMYRLRKREGVGSPIFCLVVMSIALYVQLCGDYVAQAIYPIYLSVSSSLACRLILSNHKVIRTFVQDIPSSEYRLVNSRL</sequence>
<feature type="domain" description="DUF6533" evidence="2">
    <location>
        <begin position="15"/>
        <end position="58"/>
    </location>
</feature>
<dbReference type="AlphaFoldDB" id="A0A8H5D811"/>
<dbReference type="Proteomes" id="UP000559027">
    <property type="component" value="Unassembled WGS sequence"/>
</dbReference>
<reference evidence="3 4" key="1">
    <citation type="journal article" date="2020" name="ISME J.">
        <title>Uncovering the hidden diversity of litter-decomposition mechanisms in mushroom-forming fungi.</title>
        <authorList>
            <person name="Floudas D."/>
            <person name="Bentzer J."/>
            <person name="Ahren D."/>
            <person name="Johansson T."/>
            <person name="Persson P."/>
            <person name="Tunlid A."/>
        </authorList>
    </citation>
    <scope>NUCLEOTIDE SEQUENCE [LARGE SCALE GENOMIC DNA]</scope>
    <source>
        <strain evidence="3 4">CBS 146.42</strain>
    </source>
</reference>
<organism evidence="3 4">
    <name type="scientific">Leucocoprinus leucothites</name>
    <dbReference type="NCBI Taxonomy" id="201217"/>
    <lineage>
        <taxon>Eukaryota</taxon>
        <taxon>Fungi</taxon>
        <taxon>Dikarya</taxon>
        <taxon>Basidiomycota</taxon>
        <taxon>Agaricomycotina</taxon>
        <taxon>Agaricomycetes</taxon>
        <taxon>Agaricomycetidae</taxon>
        <taxon>Agaricales</taxon>
        <taxon>Agaricineae</taxon>
        <taxon>Agaricaceae</taxon>
        <taxon>Leucocoprinus</taxon>
    </lineage>
</organism>
<name>A0A8H5D811_9AGAR</name>
<dbReference type="InterPro" id="IPR045340">
    <property type="entry name" value="DUF6533"/>
</dbReference>
<keyword evidence="1" id="KW-0472">Membrane</keyword>
<evidence type="ECO:0000256" key="1">
    <source>
        <dbReference type="SAM" id="Phobius"/>
    </source>
</evidence>
<accession>A0A8H5D811</accession>
<feature type="transmembrane region" description="Helical" evidence="1">
    <location>
        <begin position="222"/>
        <end position="244"/>
    </location>
</feature>
<feature type="transmembrane region" description="Helical" evidence="1">
    <location>
        <begin position="200"/>
        <end position="216"/>
    </location>
</feature>
<gene>
    <name evidence="3" type="ORF">D9756_005410</name>
</gene>
<feature type="transmembrane region" description="Helical" evidence="1">
    <location>
        <begin position="159"/>
        <end position="180"/>
    </location>
</feature>
<protein>
    <recommendedName>
        <fullName evidence="2">DUF6533 domain-containing protein</fullName>
    </recommendedName>
</protein>
<evidence type="ECO:0000313" key="3">
    <source>
        <dbReference type="EMBL" id="KAF5355200.1"/>
    </source>
</evidence>
<feature type="transmembrane region" description="Helical" evidence="1">
    <location>
        <begin position="80"/>
        <end position="104"/>
    </location>
</feature>
<evidence type="ECO:0000259" key="2">
    <source>
        <dbReference type="Pfam" id="PF20151"/>
    </source>
</evidence>
<feature type="transmembrane region" description="Helical" evidence="1">
    <location>
        <begin position="116"/>
        <end position="139"/>
    </location>
</feature>
<keyword evidence="4" id="KW-1185">Reference proteome</keyword>
<proteinExistence type="predicted"/>
<dbReference type="OrthoDB" id="10441674at2759"/>
<dbReference type="Pfam" id="PF20151">
    <property type="entry name" value="DUF6533"/>
    <property type="match status" value="1"/>
</dbReference>
<keyword evidence="1" id="KW-0812">Transmembrane</keyword>
<comment type="caution">
    <text evidence="3">The sequence shown here is derived from an EMBL/GenBank/DDBJ whole genome shotgun (WGS) entry which is preliminary data.</text>
</comment>
<dbReference type="EMBL" id="JAACJO010000008">
    <property type="protein sequence ID" value="KAF5355200.1"/>
    <property type="molecule type" value="Genomic_DNA"/>
</dbReference>
<feature type="transmembrane region" description="Helical" evidence="1">
    <location>
        <begin position="49"/>
        <end position="68"/>
    </location>
</feature>